<keyword evidence="1" id="KW-0472">Membrane</keyword>
<protein>
    <submittedName>
        <fullName evidence="2">Uncharacterized protein</fullName>
    </submittedName>
</protein>
<dbReference type="AlphaFoldDB" id="D8LSN0"/>
<organism evidence="2 3">
    <name type="scientific">Ectocarpus siliculosus</name>
    <name type="common">Brown alga</name>
    <name type="synonym">Conferva siliculosa</name>
    <dbReference type="NCBI Taxonomy" id="2880"/>
    <lineage>
        <taxon>Eukaryota</taxon>
        <taxon>Sar</taxon>
        <taxon>Stramenopiles</taxon>
        <taxon>Ochrophyta</taxon>
        <taxon>PX clade</taxon>
        <taxon>Phaeophyceae</taxon>
        <taxon>Ectocarpales</taxon>
        <taxon>Ectocarpaceae</taxon>
        <taxon>Ectocarpus</taxon>
    </lineage>
</organism>
<accession>D8LSN0</accession>
<name>D8LSN0_ECTSI</name>
<keyword evidence="1" id="KW-0812">Transmembrane</keyword>
<keyword evidence="3" id="KW-1185">Reference proteome</keyword>
<dbReference type="EMBL" id="FN649760">
    <property type="protein sequence ID" value="CBN77867.1"/>
    <property type="molecule type" value="Genomic_DNA"/>
</dbReference>
<gene>
    <name evidence="2" type="ORF">Esi_0074_0101</name>
</gene>
<dbReference type="InParanoid" id="D8LSN0"/>
<evidence type="ECO:0000256" key="1">
    <source>
        <dbReference type="SAM" id="Phobius"/>
    </source>
</evidence>
<evidence type="ECO:0000313" key="3">
    <source>
        <dbReference type="Proteomes" id="UP000002630"/>
    </source>
</evidence>
<dbReference type="OrthoDB" id="10420836at2759"/>
<feature type="transmembrane region" description="Helical" evidence="1">
    <location>
        <begin position="117"/>
        <end position="136"/>
    </location>
</feature>
<dbReference type="Proteomes" id="UP000002630">
    <property type="component" value="Unassembled WGS sequence"/>
</dbReference>
<sequence>MVAAVALLPEVNARYPQDALRCLASLKEPEGLLICPEHRNGYCVKEVSDLAEEDCGRTTYFGDKWNAQTGKCEYRKCEATCLESSWDFEFEGEAYERNRFCCDFNYCNGISRRFSRAGMSAWVSGVVALLLTLLYLREEQAG</sequence>
<keyword evidence="1" id="KW-1133">Transmembrane helix</keyword>
<proteinExistence type="predicted"/>
<reference evidence="2 3" key="1">
    <citation type="journal article" date="2010" name="Nature">
        <title>The Ectocarpus genome and the independent evolution of multicellularity in brown algae.</title>
        <authorList>
            <person name="Cock J.M."/>
            <person name="Sterck L."/>
            <person name="Rouze P."/>
            <person name="Scornet D."/>
            <person name="Allen A.E."/>
            <person name="Amoutzias G."/>
            <person name="Anthouard V."/>
            <person name="Artiguenave F."/>
            <person name="Aury J.M."/>
            <person name="Badger J.H."/>
            <person name="Beszteri B."/>
            <person name="Billiau K."/>
            <person name="Bonnet E."/>
            <person name="Bothwell J.H."/>
            <person name="Bowler C."/>
            <person name="Boyen C."/>
            <person name="Brownlee C."/>
            <person name="Carrano C.J."/>
            <person name="Charrier B."/>
            <person name="Cho G.Y."/>
            <person name="Coelho S.M."/>
            <person name="Collen J."/>
            <person name="Corre E."/>
            <person name="Da Silva C."/>
            <person name="Delage L."/>
            <person name="Delaroque N."/>
            <person name="Dittami S.M."/>
            <person name="Doulbeau S."/>
            <person name="Elias M."/>
            <person name="Farnham G."/>
            <person name="Gachon C.M."/>
            <person name="Gschloessl B."/>
            <person name="Heesch S."/>
            <person name="Jabbari K."/>
            <person name="Jubin C."/>
            <person name="Kawai H."/>
            <person name="Kimura K."/>
            <person name="Kloareg B."/>
            <person name="Kupper F.C."/>
            <person name="Lang D."/>
            <person name="Le Bail A."/>
            <person name="Leblanc C."/>
            <person name="Lerouge P."/>
            <person name="Lohr M."/>
            <person name="Lopez P.J."/>
            <person name="Martens C."/>
            <person name="Maumus F."/>
            <person name="Michel G."/>
            <person name="Miranda-Saavedra D."/>
            <person name="Morales J."/>
            <person name="Moreau H."/>
            <person name="Motomura T."/>
            <person name="Nagasato C."/>
            <person name="Napoli C.A."/>
            <person name="Nelson D.R."/>
            <person name="Nyvall-Collen P."/>
            <person name="Peters A.F."/>
            <person name="Pommier C."/>
            <person name="Potin P."/>
            <person name="Poulain J."/>
            <person name="Quesneville H."/>
            <person name="Read B."/>
            <person name="Rensing S.A."/>
            <person name="Ritter A."/>
            <person name="Rousvoal S."/>
            <person name="Samanta M."/>
            <person name="Samson G."/>
            <person name="Schroeder D.C."/>
            <person name="Segurens B."/>
            <person name="Strittmatter M."/>
            <person name="Tonon T."/>
            <person name="Tregear J.W."/>
            <person name="Valentin K."/>
            <person name="von Dassow P."/>
            <person name="Yamagishi T."/>
            <person name="Van de Peer Y."/>
            <person name="Wincker P."/>
        </authorList>
    </citation>
    <scope>NUCLEOTIDE SEQUENCE [LARGE SCALE GENOMIC DNA]</scope>
    <source>
        <strain evidence="3">Ec32 / CCAP1310/4</strain>
    </source>
</reference>
<evidence type="ECO:0000313" key="2">
    <source>
        <dbReference type="EMBL" id="CBN77867.1"/>
    </source>
</evidence>